<dbReference type="Proteomes" id="UP001433268">
    <property type="component" value="Unassembled WGS sequence"/>
</dbReference>
<evidence type="ECO:0000313" key="3">
    <source>
        <dbReference type="Proteomes" id="UP001433268"/>
    </source>
</evidence>
<dbReference type="RefSeq" id="XP_066661134.1">
    <property type="nucleotide sequence ID" value="XM_066818946.1"/>
</dbReference>
<name>A0ABR1UUD5_9PEZI</name>
<proteinExistence type="predicted"/>
<protein>
    <submittedName>
        <fullName evidence="2">Uncharacterized protein</fullName>
    </submittedName>
</protein>
<comment type="caution">
    <text evidence="2">The sequence shown here is derived from an EMBL/GenBank/DDBJ whole genome shotgun (WGS) entry which is preliminary data.</text>
</comment>
<accession>A0ABR1UUD5</accession>
<gene>
    <name evidence="2" type="ORF">PG997_014632</name>
</gene>
<evidence type="ECO:0000256" key="1">
    <source>
        <dbReference type="SAM" id="SignalP"/>
    </source>
</evidence>
<evidence type="ECO:0000313" key="2">
    <source>
        <dbReference type="EMBL" id="KAK8062535.1"/>
    </source>
</evidence>
<feature type="chain" id="PRO_5045125487" evidence="1">
    <location>
        <begin position="21"/>
        <end position="76"/>
    </location>
</feature>
<organism evidence="2 3">
    <name type="scientific">Apiospora hydei</name>
    <dbReference type="NCBI Taxonomy" id="1337664"/>
    <lineage>
        <taxon>Eukaryota</taxon>
        <taxon>Fungi</taxon>
        <taxon>Dikarya</taxon>
        <taxon>Ascomycota</taxon>
        <taxon>Pezizomycotina</taxon>
        <taxon>Sordariomycetes</taxon>
        <taxon>Xylariomycetidae</taxon>
        <taxon>Amphisphaeriales</taxon>
        <taxon>Apiosporaceae</taxon>
        <taxon>Apiospora</taxon>
    </lineage>
</organism>
<dbReference type="GeneID" id="92052006"/>
<keyword evidence="1" id="KW-0732">Signal</keyword>
<keyword evidence="3" id="KW-1185">Reference proteome</keyword>
<sequence length="76" mass="7728">MLFDASAVAVLASLAVLASAMPVFVGNNEGINGIVKRVPCPASKSTEAASADYKRGIEDEDALGDDTPGAIIACNF</sequence>
<reference evidence="2 3" key="1">
    <citation type="submission" date="2023-01" db="EMBL/GenBank/DDBJ databases">
        <title>Analysis of 21 Apiospora genomes using comparative genomics revels a genus with tremendous synthesis potential of carbohydrate active enzymes and secondary metabolites.</title>
        <authorList>
            <person name="Sorensen T."/>
        </authorList>
    </citation>
    <scope>NUCLEOTIDE SEQUENCE [LARGE SCALE GENOMIC DNA]</scope>
    <source>
        <strain evidence="2 3">CBS 114990</strain>
    </source>
</reference>
<feature type="signal peptide" evidence="1">
    <location>
        <begin position="1"/>
        <end position="20"/>
    </location>
</feature>
<dbReference type="EMBL" id="JAQQWN010000010">
    <property type="protein sequence ID" value="KAK8062535.1"/>
    <property type="molecule type" value="Genomic_DNA"/>
</dbReference>